<evidence type="ECO:0000313" key="1">
    <source>
        <dbReference type="EMBL" id="KAK1145464.1"/>
    </source>
</evidence>
<gene>
    <name evidence="1" type="ORF">N8T08_004339</name>
</gene>
<accession>A0ACC3B541</accession>
<dbReference type="EMBL" id="JAOPJF010000024">
    <property type="protein sequence ID" value="KAK1145464.1"/>
    <property type="molecule type" value="Genomic_DNA"/>
</dbReference>
<keyword evidence="2" id="KW-1185">Reference proteome</keyword>
<evidence type="ECO:0000313" key="2">
    <source>
        <dbReference type="Proteomes" id="UP001177260"/>
    </source>
</evidence>
<organism evidence="1 2">
    <name type="scientific">Aspergillus melleus</name>
    <dbReference type="NCBI Taxonomy" id="138277"/>
    <lineage>
        <taxon>Eukaryota</taxon>
        <taxon>Fungi</taxon>
        <taxon>Dikarya</taxon>
        <taxon>Ascomycota</taxon>
        <taxon>Pezizomycotina</taxon>
        <taxon>Eurotiomycetes</taxon>
        <taxon>Eurotiomycetidae</taxon>
        <taxon>Eurotiales</taxon>
        <taxon>Aspergillaceae</taxon>
        <taxon>Aspergillus</taxon>
        <taxon>Aspergillus subgen. Circumdati</taxon>
    </lineage>
</organism>
<reference evidence="1 2" key="1">
    <citation type="journal article" date="2023" name="ACS Omega">
        <title>Identification of the Neoaspergillic Acid Biosynthesis Gene Cluster by Establishing an In Vitro CRISPR-Ribonucleoprotein Genetic System in Aspergillus melleus.</title>
        <authorList>
            <person name="Yuan B."/>
            <person name="Grau M.F."/>
            <person name="Murata R.M."/>
            <person name="Torok T."/>
            <person name="Venkateswaran K."/>
            <person name="Stajich J.E."/>
            <person name="Wang C.C.C."/>
        </authorList>
    </citation>
    <scope>NUCLEOTIDE SEQUENCE [LARGE SCALE GENOMIC DNA]</scope>
    <source>
        <strain evidence="1 2">IMV 1140</strain>
    </source>
</reference>
<sequence>MAPTFLLVGATGNTGQAVARTLPALLKASEAFSKHRVLALTRSVSSPTAQALAQIPGVEVTGYNWTDITADWLREQEVVRAFIAPHNAPNQFAEESAFHVAALEAGVEYVVRISTTAPNVRPDFAAYYPRQHWAIEAMLGSPEFSALNWTSLQPNIFMTHYLAIVADYIKQYRQTGEQGQLRLMTAKDAPVAPVHPDEVGVFAAHLLATCDLSAHGRAKYIINGPEDITGQQLVDLVEQYIGTRVKDVSYQDLSLIDAILDSGFGGLGQSKTVMGSIRYAPTTMWEGKCSASTTSKEVLEIAAPQRTPVEVLKSLLEE</sequence>
<comment type="caution">
    <text evidence="1">The sequence shown here is derived from an EMBL/GenBank/DDBJ whole genome shotgun (WGS) entry which is preliminary data.</text>
</comment>
<name>A0ACC3B541_9EURO</name>
<protein>
    <submittedName>
        <fullName evidence="1">Uncharacterized protein</fullName>
    </submittedName>
</protein>
<dbReference type="Proteomes" id="UP001177260">
    <property type="component" value="Unassembled WGS sequence"/>
</dbReference>
<proteinExistence type="predicted"/>